<accession>A0A7J9B653</accession>
<reference evidence="2 3" key="1">
    <citation type="journal article" date="2019" name="Genome Biol. Evol.">
        <title>Insights into the evolution of the New World diploid cottons (Gossypium, subgenus Houzingenia) based on genome sequencing.</title>
        <authorList>
            <person name="Grover C.E."/>
            <person name="Arick M.A. 2nd"/>
            <person name="Thrash A."/>
            <person name="Conover J.L."/>
            <person name="Sanders W.S."/>
            <person name="Peterson D.G."/>
            <person name="Frelichowski J.E."/>
            <person name="Scheffler J.A."/>
            <person name="Scheffler B.E."/>
            <person name="Wendel J.F."/>
        </authorList>
    </citation>
    <scope>NUCLEOTIDE SEQUENCE [LARGE SCALE GENOMIC DNA]</scope>
    <source>
        <strain evidence="2">5</strain>
        <tissue evidence="2">Leaf</tissue>
    </source>
</reference>
<feature type="chain" id="PRO_5029763105" evidence="1">
    <location>
        <begin position="20"/>
        <end position="44"/>
    </location>
</feature>
<comment type="caution">
    <text evidence="2">The sequence shown here is derived from an EMBL/GenBank/DDBJ whole genome shotgun (WGS) entry which is preliminary data.</text>
</comment>
<sequence length="44" mass="5107">MGKTLTWLLILINSQLCLLKTSFWEEVLPPLTGILKGFLERMRC</sequence>
<gene>
    <name evidence="2" type="ORF">Gogos_015954</name>
</gene>
<evidence type="ECO:0000256" key="1">
    <source>
        <dbReference type="SAM" id="SignalP"/>
    </source>
</evidence>
<name>A0A7J9B653_GOSGO</name>
<feature type="non-terminal residue" evidence="2">
    <location>
        <position position="44"/>
    </location>
</feature>
<feature type="signal peptide" evidence="1">
    <location>
        <begin position="1"/>
        <end position="19"/>
    </location>
</feature>
<keyword evidence="3" id="KW-1185">Reference proteome</keyword>
<dbReference type="Proteomes" id="UP000593579">
    <property type="component" value="Unassembled WGS sequence"/>
</dbReference>
<keyword evidence="1" id="KW-0732">Signal</keyword>
<evidence type="ECO:0000313" key="2">
    <source>
        <dbReference type="EMBL" id="MBA0731831.1"/>
    </source>
</evidence>
<dbReference type="AlphaFoldDB" id="A0A7J9B653"/>
<protein>
    <submittedName>
        <fullName evidence="2">Uncharacterized protein</fullName>
    </submittedName>
</protein>
<proteinExistence type="predicted"/>
<organism evidence="2 3">
    <name type="scientific">Gossypium gossypioides</name>
    <name type="common">Mexican cotton</name>
    <name type="synonym">Selera gossypioides</name>
    <dbReference type="NCBI Taxonomy" id="34282"/>
    <lineage>
        <taxon>Eukaryota</taxon>
        <taxon>Viridiplantae</taxon>
        <taxon>Streptophyta</taxon>
        <taxon>Embryophyta</taxon>
        <taxon>Tracheophyta</taxon>
        <taxon>Spermatophyta</taxon>
        <taxon>Magnoliopsida</taxon>
        <taxon>eudicotyledons</taxon>
        <taxon>Gunneridae</taxon>
        <taxon>Pentapetalae</taxon>
        <taxon>rosids</taxon>
        <taxon>malvids</taxon>
        <taxon>Malvales</taxon>
        <taxon>Malvaceae</taxon>
        <taxon>Malvoideae</taxon>
        <taxon>Gossypium</taxon>
    </lineage>
</organism>
<dbReference type="EMBL" id="JABEZY010000001">
    <property type="protein sequence ID" value="MBA0731831.1"/>
    <property type="molecule type" value="Genomic_DNA"/>
</dbReference>
<evidence type="ECO:0000313" key="3">
    <source>
        <dbReference type="Proteomes" id="UP000593579"/>
    </source>
</evidence>